<protein>
    <recommendedName>
        <fullName evidence="9">Metalloprotease</fullName>
    </recommendedName>
</protein>
<reference evidence="7 8" key="1">
    <citation type="journal article" date="2017" name="Int. J. Syst. Evol. Microbiol.">
        <title>Mycobacterium talmoniae sp. nov., a slowly growing mycobacterium isolated from human respiratory samples.</title>
        <authorList>
            <person name="Davidson R.M."/>
            <person name="DeGroote M.A."/>
            <person name="Marola J.L."/>
            <person name="Buss S."/>
            <person name="Jones V."/>
            <person name="McNeil M.R."/>
            <person name="Freifeld A.G."/>
            <person name="Elaine Epperson L."/>
            <person name="Hasan N.A."/>
            <person name="Jackson M."/>
            <person name="Iwen P.C."/>
            <person name="Salfinger M."/>
            <person name="Strong M."/>
        </authorList>
    </citation>
    <scope>NUCLEOTIDE SEQUENCE [LARGE SCALE GENOMIC DNA]</scope>
    <source>
        <strain evidence="7 8">ATCC BAA-2683</strain>
    </source>
</reference>
<evidence type="ECO:0000256" key="5">
    <source>
        <dbReference type="SAM" id="MobiDB-lite"/>
    </source>
</evidence>
<dbReference type="Pfam" id="PF04228">
    <property type="entry name" value="Zn_peptidase"/>
    <property type="match status" value="1"/>
</dbReference>
<dbReference type="PANTHER" id="PTHR30168">
    <property type="entry name" value="PUTATIVE MEMBRANE PROTEIN YPFJ"/>
    <property type="match status" value="1"/>
</dbReference>
<feature type="transmembrane region" description="Helical" evidence="6">
    <location>
        <begin position="85"/>
        <end position="110"/>
    </location>
</feature>
<dbReference type="AlphaFoldDB" id="A0A2S8BFH5"/>
<evidence type="ECO:0000256" key="6">
    <source>
        <dbReference type="SAM" id="Phobius"/>
    </source>
</evidence>
<evidence type="ECO:0000256" key="1">
    <source>
        <dbReference type="ARBA" id="ARBA00004167"/>
    </source>
</evidence>
<organism evidence="7 8">
    <name type="scientific">Mycobacterium talmoniae</name>
    <dbReference type="NCBI Taxonomy" id="1858794"/>
    <lineage>
        <taxon>Bacteria</taxon>
        <taxon>Bacillati</taxon>
        <taxon>Actinomycetota</taxon>
        <taxon>Actinomycetes</taxon>
        <taxon>Mycobacteriales</taxon>
        <taxon>Mycobacteriaceae</taxon>
        <taxon>Mycobacterium</taxon>
    </lineage>
</organism>
<keyword evidence="3 6" id="KW-1133">Transmembrane helix</keyword>
<feature type="region of interest" description="Disordered" evidence="5">
    <location>
        <begin position="115"/>
        <end position="161"/>
    </location>
</feature>
<gene>
    <name evidence="7" type="ORF">C1Y40_04413</name>
</gene>
<feature type="compositionally biased region" description="Low complexity" evidence="5">
    <location>
        <begin position="123"/>
        <end position="161"/>
    </location>
</feature>
<dbReference type="EMBL" id="PPEA01000649">
    <property type="protein sequence ID" value="PQM45427.1"/>
    <property type="molecule type" value="Genomic_DNA"/>
</dbReference>
<evidence type="ECO:0008006" key="9">
    <source>
        <dbReference type="Google" id="ProtNLM"/>
    </source>
</evidence>
<evidence type="ECO:0000256" key="4">
    <source>
        <dbReference type="ARBA" id="ARBA00023136"/>
    </source>
</evidence>
<evidence type="ECO:0000256" key="3">
    <source>
        <dbReference type="ARBA" id="ARBA00022989"/>
    </source>
</evidence>
<comment type="caution">
    <text evidence="7">The sequence shown here is derived from an EMBL/GenBank/DDBJ whole genome shotgun (WGS) entry which is preliminary data.</text>
</comment>
<dbReference type="Proteomes" id="UP000238296">
    <property type="component" value="Unassembled WGS sequence"/>
</dbReference>
<dbReference type="GO" id="GO:0016020">
    <property type="term" value="C:membrane"/>
    <property type="evidence" value="ECO:0007669"/>
    <property type="project" value="UniProtKB-SubCell"/>
</dbReference>
<evidence type="ECO:0000256" key="2">
    <source>
        <dbReference type="ARBA" id="ARBA00022692"/>
    </source>
</evidence>
<evidence type="ECO:0000313" key="7">
    <source>
        <dbReference type="EMBL" id="PQM45427.1"/>
    </source>
</evidence>
<proteinExistence type="predicted"/>
<dbReference type="InterPro" id="IPR007343">
    <property type="entry name" value="Uncharacterised_pept_Zn_put"/>
</dbReference>
<keyword evidence="4 6" id="KW-0472">Membrane</keyword>
<accession>A0A2S8BFH5</accession>
<sequence>MLSGLRRPAAAPVYGAGYQQGYPQASGYSAPFSGYAAPAAPVTPAAPPQAVPQTQWGVYQSVDPFGSPLTPAATAAPVPPKTRPIIPIVLGAAAIVVALIVVAGAVVVVAKKGTTSTASGPMTTASALTSVPTTATTTSYPTSTTRRTTRTSTSTTKATPTGTAALQGNPLFANFGAGLARQACNSVGWPFNNDAAKVFFDSVTPCLDTVWRSLVTTTTGLTYRSPQVLVPTGTVITSPCGTEEIGPRVAAFYCPGNQTLYMPPSGLQVDENGNQPIIYIAVFAHEFGHHIQEVTGISSAAWQQMRAEGVESAAGLEMSRRLELEAQCFSGMFVGSIVDSGGMFTQADYQTAYEDQLRGDHTGGPRDHGTDAHAQGWWRQGGDTGQIGQCNTWLAPPSDVS</sequence>
<evidence type="ECO:0000313" key="8">
    <source>
        <dbReference type="Proteomes" id="UP000238296"/>
    </source>
</evidence>
<keyword evidence="2 6" id="KW-0812">Transmembrane</keyword>
<comment type="subcellular location">
    <subcellularLocation>
        <location evidence="1">Membrane</location>
        <topology evidence="1">Single-pass membrane protein</topology>
    </subcellularLocation>
</comment>
<name>A0A2S8BFH5_9MYCO</name>
<dbReference type="PANTHER" id="PTHR30168:SF0">
    <property type="entry name" value="INNER MEMBRANE PROTEIN"/>
    <property type="match status" value="1"/>
</dbReference>